<dbReference type="InterPro" id="IPR017896">
    <property type="entry name" value="4Fe4S_Fe-S-bd"/>
</dbReference>
<sequence length="920" mass="99119">MLHLPPMKTHPVFPIAQDEPARRRFLKLMAASAALAGAGCSGPPGETIVPYVTMPEQGVPGLPMFYATAFVRNGLAHGVLVESNMGRPTKVEGNPDHPVSAGATDVFAQASILQLWDPDRSQAVFRGEEMATWGAFEAALQARRPRFERDGGAGLRILTGTVTSPTLAAQIAALRQRLPNLRWHAWDPLHDDGAAHAAQLAFGRPLDPVYPLDEARVVLALDADLFGTLPGSLAHARAFTAPRRLGDAPDANRLYVLEATPTLTGAYADARLARAPHEIEAALMRIAARLGVGADPGRAADATLDRWEAAVVKALDGARGAALVVAGPNVSPAGRALAYALTQRLNGPLAFIEPVERSPLDHRASIAALADDLRAGRVDTLLMLDANPAYDAPADLDFAALLQRVPLAAHLGLYRDETARAAGWHLPMAHCYEAWSDARAHDGTASIVQPLIAPLYGGRSAHEILALLDGAGTRNGHALVRATWGGEDAAWRDSLRRGSVAGSAARPVAVPGARPPGPMPLPAAPPLVALFAPDPAVDGGAFANNAWLQELPRPLTSLTWDNAALIGPATAQRLGLADGAVARLRVEGRTVDAPVLVVAGQAEGVVTLPLGYGRRAAGGVGEGVGFDAYRLRTRVALPALTVERTGRTHDLVVRQKEVDMQGRDPVHIRELARERPEQASMYPEREYKDYKWGMAIDLNACIGCAACTIACQAENNIPVVGKEEVARGRSMHWIRVDRYVAGPRTLFQPVPCMHCEHAPCEEVCPVGATMHDSEGLNVQVYNRCIGTRFCSNNCPYKVRRFNFLQYANQQVESLKALQNPEVTVRRRGVMEKCSYCLQRITRARIEAEKAGRRIRDGEMVTACQAVCPTRAIRFGDLNDPASDVVAAKASPLDYHLLEELNTRPRTSYLRRVLNPDPELE</sequence>
<dbReference type="InterPro" id="IPR009010">
    <property type="entry name" value="Asp_de-COase-like_dom_sf"/>
</dbReference>
<dbReference type="PROSITE" id="PS51318">
    <property type="entry name" value="TAT"/>
    <property type="match status" value="1"/>
</dbReference>
<proteinExistence type="predicted"/>
<dbReference type="EMBL" id="WSES01000006">
    <property type="protein sequence ID" value="MVW62505.1"/>
    <property type="molecule type" value="Genomic_DNA"/>
</dbReference>
<dbReference type="Pfam" id="PF13247">
    <property type="entry name" value="Fer4_11"/>
    <property type="match status" value="1"/>
</dbReference>
<dbReference type="AlphaFoldDB" id="A0A7X3G2I6"/>
<feature type="domain" description="4Fe-4S ferredoxin-type" evidence="1">
    <location>
        <begin position="743"/>
        <end position="774"/>
    </location>
</feature>
<dbReference type="SUPFAM" id="SSF50692">
    <property type="entry name" value="ADC-like"/>
    <property type="match status" value="1"/>
</dbReference>
<evidence type="ECO:0000259" key="1">
    <source>
        <dbReference type="PROSITE" id="PS51379"/>
    </source>
</evidence>
<dbReference type="Gene3D" id="3.30.70.20">
    <property type="match status" value="2"/>
</dbReference>
<dbReference type="CDD" id="cd02784">
    <property type="entry name" value="MopB_CT_PHLH"/>
    <property type="match status" value="1"/>
</dbReference>
<dbReference type="Gene3D" id="2.40.40.20">
    <property type="match status" value="1"/>
</dbReference>
<evidence type="ECO:0000313" key="2">
    <source>
        <dbReference type="EMBL" id="MVW62505.1"/>
    </source>
</evidence>
<dbReference type="SUPFAM" id="SSF53706">
    <property type="entry name" value="Formate dehydrogenase/DMSO reductase, domains 1-3"/>
    <property type="match status" value="1"/>
</dbReference>
<organism evidence="2 3">
    <name type="scientific">Massilia cellulosiltytica</name>
    <dbReference type="NCBI Taxonomy" id="2683234"/>
    <lineage>
        <taxon>Bacteria</taxon>
        <taxon>Pseudomonadati</taxon>
        <taxon>Pseudomonadota</taxon>
        <taxon>Betaproteobacteria</taxon>
        <taxon>Burkholderiales</taxon>
        <taxon>Oxalobacteraceae</taxon>
        <taxon>Telluria group</taxon>
        <taxon>Massilia</taxon>
    </lineage>
</organism>
<dbReference type="PANTHER" id="PTHR42783:SF3">
    <property type="entry name" value="GLUTAMATE SYNTHASE [NADPH] SMALL CHAIN-RELATED"/>
    <property type="match status" value="1"/>
</dbReference>
<dbReference type="SUPFAM" id="SSF54862">
    <property type="entry name" value="4Fe-4S ferredoxins"/>
    <property type="match status" value="1"/>
</dbReference>
<keyword evidence="3" id="KW-1185">Reference proteome</keyword>
<dbReference type="Gene3D" id="3.40.50.740">
    <property type="match status" value="1"/>
</dbReference>
<name>A0A7X3G2I6_9BURK</name>
<gene>
    <name evidence="2" type="ORF">GPY61_21480</name>
</gene>
<dbReference type="InterPro" id="IPR006311">
    <property type="entry name" value="TAT_signal"/>
</dbReference>
<comment type="caution">
    <text evidence="2">The sequence shown here is derived from an EMBL/GenBank/DDBJ whole genome shotgun (WGS) entry which is preliminary data.</text>
</comment>
<dbReference type="PROSITE" id="PS51379">
    <property type="entry name" value="4FE4S_FER_2"/>
    <property type="match status" value="2"/>
</dbReference>
<dbReference type="Gene3D" id="3.30.2070.10">
    <property type="entry name" value="Formate dehydrogenase/DMSO reductase"/>
    <property type="match status" value="1"/>
</dbReference>
<protein>
    <submittedName>
        <fullName evidence="2">4Fe-4S dicluster domain-containing protein</fullName>
    </submittedName>
</protein>
<dbReference type="PANTHER" id="PTHR42783">
    <property type="entry name" value="GLUTAMATE SYNTHASE [NADPH] SMALL CHAIN"/>
    <property type="match status" value="1"/>
</dbReference>
<dbReference type="Proteomes" id="UP000443353">
    <property type="component" value="Unassembled WGS sequence"/>
</dbReference>
<evidence type="ECO:0000313" key="3">
    <source>
        <dbReference type="Proteomes" id="UP000443353"/>
    </source>
</evidence>
<dbReference type="CDD" id="cd10551">
    <property type="entry name" value="PsrB"/>
    <property type="match status" value="1"/>
</dbReference>
<reference evidence="2 3" key="1">
    <citation type="submission" date="2019-12" db="EMBL/GenBank/DDBJ databases">
        <authorList>
            <person name="Li C."/>
            <person name="Zhao J."/>
        </authorList>
    </citation>
    <scope>NUCLEOTIDE SEQUENCE [LARGE SCALE GENOMIC DNA]</scope>
    <source>
        <strain evidence="2 3">NEAU-DD11</strain>
    </source>
</reference>
<accession>A0A7X3G2I6</accession>
<feature type="domain" description="4Fe-4S ferredoxin-type" evidence="1">
    <location>
        <begin position="692"/>
        <end position="722"/>
    </location>
</feature>